<dbReference type="Pfam" id="PF00856">
    <property type="entry name" value="SET"/>
    <property type="match status" value="1"/>
</dbReference>
<dbReference type="Gene3D" id="2.170.270.10">
    <property type="entry name" value="SET domain"/>
    <property type="match status" value="1"/>
</dbReference>
<accession>A0A7S2PAL2</accession>
<proteinExistence type="predicted"/>
<protein>
    <recommendedName>
        <fullName evidence="2">SET domain-containing protein</fullName>
    </recommendedName>
</protein>
<dbReference type="InterPro" id="IPR046341">
    <property type="entry name" value="SET_dom_sf"/>
</dbReference>
<dbReference type="EMBL" id="HBGZ01008319">
    <property type="protein sequence ID" value="CAD9588072.1"/>
    <property type="molecule type" value="Transcribed_RNA"/>
</dbReference>
<feature type="signal peptide" evidence="1">
    <location>
        <begin position="1"/>
        <end position="24"/>
    </location>
</feature>
<organism evidence="3">
    <name type="scientific">Skeletonema marinoi</name>
    <dbReference type="NCBI Taxonomy" id="267567"/>
    <lineage>
        <taxon>Eukaryota</taxon>
        <taxon>Sar</taxon>
        <taxon>Stramenopiles</taxon>
        <taxon>Ochrophyta</taxon>
        <taxon>Bacillariophyta</taxon>
        <taxon>Coscinodiscophyceae</taxon>
        <taxon>Thalassiosirophycidae</taxon>
        <taxon>Thalassiosirales</taxon>
        <taxon>Skeletonemataceae</taxon>
        <taxon>Skeletonema</taxon>
        <taxon>Skeletonema marinoi-dohrnii complex</taxon>
    </lineage>
</organism>
<keyword evidence="1" id="KW-0732">Signal</keyword>
<feature type="domain" description="SET" evidence="2">
    <location>
        <begin position="125"/>
        <end position="271"/>
    </location>
</feature>
<evidence type="ECO:0000313" key="3">
    <source>
        <dbReference type="EMBL" id="CAD9588072.1"/>
    </source>
</evidence>
<evidence type="ECO:0000259" key="2">
    <source>
        <dbReference type="PROSITE" id="PS50280"/>
    </source>
</evidence>
<gene>
    <name evidence="3" type="ORF">SMAR0320_LOCUS5928</name>
</gene>
<sequence>MTKLLSLIVAALACCAACLEEIDALDEAEKASNGDNNCASASPEQVCIENDDLPVWWDYSIDNLFEDLFNCGEIVYHDTPIPVTDKDVEKVYQQFNELRDKYAKEVNLVPIQQPTPDNSFSLMTVPCEIKDAGGGKGKGLFASEMIKKGSLVVSLNAGNVGIFKDGATWRKFVATLPRETACNFIEWCWIQEIIPEEGNEDDIRNGLTIFCAFDESSLMNAADLLGVDWGYGDEANVRCGSSDDNEEGPCRFDYYATRDIEAGEELTVNYDEFEDPDQHQWVLIGL</sequence>
<feature type="chain" id="PRO_5030717055" description="SET domain-containing protein" evidence="1">
    <location>
        <begin position="25"/>
        <end position="286"/>
    </location>
</feature>
<dbReference type="SUPFAM" id="SSF82199">
    <property type="entry name" value="SET domain"/>
    <property type="match status" value="1"/>
</dbReference>
<name>A0A7S2PAL2_9STRA</name>
<reference evidence="3" key="1">
    <citation type="submission" date="2021-01" db="EMBL/GenBank/DDBJ databases">
        <authorList>
            <person name="Corre E."/>
            <person name="Pelletier E."/>
            <person name="Niang G."/>
            <person name="Scheremetjew M."/>
            <person name="Finn R."/>
            <person name="Kale V."/>
            <person name="Holt S."/>
            <person name="Cochrane G."/>
            <person name="Meng A."/>
            <person name="Brown T."/>
            <person name="Cohen L."/>
        </authorList>
    </citation>
    <scope>NUCLEOTIDE SEQUENCE</scope>
    <source>
        <strain evidence="3">SM1012Den-03</strain>
    </source>
</reference>
<evidence type="ECO:0000256" key="1">
    <source>
        <dbReference type="SAM" id="SignalP"/>
    </source>
</evidence>
<dbReference type="InterPro" id="IPR001214">
    <property type="entry name" value="SET_dom"/>
</dbReference>
<dbReference type="AlphaFoldDB" id="A0A7S2PAL2"/>
<dbReference type="PROSITE" id="PS50280">
    <property type="entry name" value="SET"/>
    <property type="match status" value="1"/>
</dbReference>